<reference evidence="1 2" key="1">
    <citation type="journal article" date="2011" name="Proc. Natl. Acad. Sci. U.S.A.">
        <title>Genome and transcriptome analyses of the mountain pine beetle-fungal symbiont Grosmannia clavigera, a lodgepole pine pathogen.</title>
        <authorList>
            <person name="DiGuistini S."/>
            <person name="Wang Y."/>
            <person name="Liao N.Y."/>
            <person name="Taylor G."/>
            <person name="Tanguay P."/>
            <person name="Feau N."/>
            <person name="Henrissat B."/>
            <person name="Chan S.K."/>
            <person name="Hesse-Orce U."/>
            <person name="Alamouti S.M."/>
            <person name="Tsui C.K.M."/>
            <person name="Docking R.T."/>
            <person name="Levasseur A."/>
            <person name="Haridas S."/>
            <person name="Robertson G."/>
            <person name="Birol I."/>
            <person name="Holt R.A."/>
            <person name="Marra M.A."/>
            <person name="Hamelin R.C."/>
            <person name="Hirst M."/>
            <person name="Jones S.J.M."/>
            <person name="Bohlmann J."/>
            <person name="Breuil C."/>
        </authorList>
    </citation>
    <scope>NUCLEOTIDE SEQUENCE [LARGE SCALE GENOMIC DNA]</scope>
    <source>
        <strain evidence="2">kw1407 / UAMH 11150</strain>
    </source>
</reference>
<dbReference type="Gene3D" id="1.10.472.10">
    <property type="entry name" value="Cyclin-like"/>
    <property type="match status" value="2"/>
</dbReference>
<dbReference type="Proteomes" id="UP000007796">
    <property type="component" value="Unassembled WGS sequence"/>
</dbReference>
<evidence type="ECO:0000313" key="2">
    <source>
        <dbReference type="Proteomes" id="UP000007796"/>
    </source>
</evidence>
<dbReference type="HOGENOM" id="CLU_022000_5_0_1"/>
<organism evidence="2">
    <name type="scientific">Grosmannia clavigera (strain kw1407 / UAMH 11150)</name>
    <name type="common">Blue stain fungus</name>
    <name type="synonym">Graphiocladiella clavigera</name>
    <dbReference type="NCBI Taxonomy" id="655863"/>
    <lineage>
        <taxon>Eukaryota</taxon>
        <taxon>Fungi</taxon>
        <taxon>Dikarya</taxon>
        <taxon>Ascomycota</taxon>
        <taxon>Pezizomycotina</taxon>
        <taxon>Sordariomycetes</taxon>
        <taxon>Sordariomycetidae</taxon>
        <taxon>Ophiostomatales</taxon>
        <taxon>Ophiostomataceae</taxon>
        <taxon>Leptographium</taxon>
    </lineage>
</organism>
<dbReference type="InterPro" id="IPR043198">
    <property type="entry name" value="Cyclin/Ssn8"/>
</dbReference>
<sequence length="319" mass="34159">MSHITNPLASSAQLVRCQTRMAALGQPAELLDVVFFAVQCLTQAAGLLLELPQSTTARACVVLARYWLVVPGFLATADGDGDDGIDYLHVSAAALYVVAKTGAAPRSARDLANVYAYLGATVDFWGCQTDRDDDARDRSRSYLADAAYVAFHDRVLALEARLLCALGFDTHVALPHPLAITYLQAMDFLAVDSSNNNNSKAPADAGSPAHTLARRAVAYLNTALLSPQLLYLTHQPHELAVAAVYSAARDGACHLPPGTPWWLVFDVDRETLGFLAVALRSVASWADTLQRSPSSLLTGGIVTRRRVAEAAAAWETIPS</sequence>
<accession>F0X8L2</accession>
<dbReference type="GO" id="GO:0006357">
    <property type="term" value="P:regulation of transcription by RNA polymerase II"/>
    <property type="evidence" value="ECO:0007669"/>
    <property type="project" value="InterPro"/>
</dbReference>
<evidence type="ECO:0000313" key="1">
    <source>
        <dbReference type="EMBL" id="EFX05583.1"/>
    </source>
</evidence>
<protein>
    <submittedName>
        <fullName evidence="1">Cyclin domain containing protein</fullName>
    </submittedName>
</protein>
<proteinExistence type="predicted"/>
<keyword evidence="2" id="KW-1185">Reference proteome</keyword>
<dbReference type="PANTHER" id="PTHR10026">
    <property type="entry name" value="CYCLIN"/>
    <property type="match status" value="1"/>
</dbReference>
<dbReference type="AlphaFoldDB" id="F0X8L2"/>
<dbReference type="InterPro" id="IPR036915">
    <property type="entry name" value="Cyclin-like_sf"/>
</dbReference>
<dbReference type="SUPFAM" id="SSF47954">
    <property type="entry name" value="Cyclin-like"/>
    <property type="match status" value="2"/>
</dbReference>
<name>F0X8L2_GROCL</name>
<dbReference type="RefSeq" id="XP_014175065.1">
    <property type="nucleotide sequence ID" value="XM_014319590.1"/>
</dbReference>
<dbReference type="STRING" id="655863.F0X8L2"/>
<dbReference type="EMBL" id="GL629735">
    <property type="protein sequence ID" value="EFX05583.1"/>
    <property type="molecule type" value="Genomic_DNA"/>
</dbReference>
<gene>
    <name evidence="1" type="ORF">CMQ_3652</name>
</gene>
<dbReference type="OrthoDB" id="10264655at2759"/>
<dbReference type="InParanoid" id="F0X8L2"/>
<dbReference type="GO" id="GO:0016538">
    <property type="term" value="F:cyclin-dependent protein serine/threonine kinase regulator activity"/>
    <property type="evidence" value="ECO:0007669"/>
    <property type="project" value="InterPro"/>
</dbReference>
<dbReference type="GeneID" id="25976776"/>
<dbReference type="eggNOG" id="KOG0835">
    <property type="taxonomic scope" value="Eukaryota"/>
</dbReference>